<comment type="caution">
    <text evidence="1">The sequence shown here is derived from an EMBL/GenBank/DDBJ whole genome shotgun (WGS) entry which is preliminary data.</text>
</comment>
<dbReference type="Proteomes" id="UP001153331">
    <property type="component" value="Unassembled WGS sequence"/>
</dbReference>
<protein>
    <submittedName>
        <fullName evidence="1">Uncharacterized protein</fullName>
    </submittedName>
</protein>
<proteinExistence type="predicted"/>
<name>A0ACC2HSJ6_9PLEO</name>
<gene>
    <name evidence="1" type="ORF">OPT61_g9931</name>
</gene>
<evidence type="ECO:0000313" key="2">
    <source>
        <dbReference type="Proteomes" id="UP001153331"/>
    </source>
</evidence>
<sequence>MSSQTTIESLRPIVQTYSVLAITLAAGTNLSTSIVTLPALLQSSSATLASQWKTLFDRAIGPVVSLSMSSAVGFAALAYHSMLTPTVTTSGALSYRARNLYAAASVGAFGLAPYTQFLMGSINAELSRRGSASQEKAGTHELVRTWGRYNLVRGCMLLFSAGLGMWACLSK</sequence>
<accession>A0ACC2HSJ6</accession>
<evidence type="ECO:0000313" key="1">
    <source>
        <dbReference type="EMBL" id="KAJ8105855.1"/>
    </source>
</evidence>
<reference evidence="1" key="1">
    <citation type="submission" date="2022-11" db="EMBL/GenBank/DDBJ databases">
        <title>Genome Sequence of Boeremia exigua.</title>
        <authorList>
            <person name="Buettner E."/>
        </authorList>
    </citation>
    <scope>NUCLEOTIDE SEQUENCE</scope>
    <source>
        <strain evidence="1">CU02</strain>
    </source>
</reference>
<dbReference type="EMBL" id="JAPHNI010001347">
    <property type="protein sequence ID" value="KAJ8105855.1"/>
    <property type="molecule type" value="Genomic_DNA"/>
</dbReference>
<organism evidence="1 2">
    <name type="scientific">Boeremia exigua</name>
    <dbReference type="NCBI Taxonomy" id="749465"/>
    <lineage>
        <taxon>Eukaryota</taxon>
        <taxon>Fungi</taxon>
        <taxon>Dikarya</taxon>
        <taxon>Ascomycota</taxon>
        <taxon>Pezizomycotina</taxon>
        <taxon>Dothideomycetes</taxon>
        <taxon>Pleosporomycetidae</taxon>
        <taxon>Pleosporales</taxon>
        <taxon>Pleosporineae</taxon>
        <taxon>Didymellaceae</taxon>
        <taxon>Boeremia</taxon>
    </lineage>
</organism>
<keyword evidence="2" id="KW-1185">Reference proteome</keyword>